<keyword evidence="1" id="KW-1133">Transmembrane helix</keyword>
<accession>A0A8H9UY91</accession>
<comment type="caution">
    <text evidence="2">The sequence shown here is derived from an EMBL/GenBank/DDBJ whole genome shotgun (WGS) entry which is preliminary data.</text>
</comment>
<gene>
    <name evidence="2" type="ORF">I9080_003217</name>
</gene>
<dbReference type="AlphaFoldDB" id="A0A8H9UY91"/>
<feature type="transmembrane region" description="Helical" evidence="1">
    <location>
        <begin position="142"/>
        <end position="163"/>
    </location>
</feature>
<dbReference type="Proteomes" id="UP000859547">
    <property type="component" value="Unassembled WGS sequence"/>
</dbReference>
<protein>
    <submittedName>
        <fullName evidence="2">Uncharacterized protein</fullName>
    </submittedName>
</protein>
<dbReference type="EMBL" id="DACTCB010000031">
    <property type="protein sequence ID" value="HAT4309361.1"/>
    <property type="molecule type" value="Genomic_DNA"/>
</dbReference>
<reference evidence="2" key="1">
    <citation type="journal article" date="2018" name="Genome Biol.">
        <title>SKESA: strategic k-mer extension for scrupulous assemblies.</title>
        <authorList>
            <person name="Souvorov A."/>
            <person name="Agarwala R."/>
            <person name="Lipman D.J."/>
        </authorList>
    </citation>
    <scope>NUCLEOTIDE SEQUENCE</scope>
    <source>
        <strain evidence="2">C8</strain>
    </source>
</reference>
<feature type="transmembrane region" description="Helical" evidence="1">
    <location>
        <begin position="12"/>
        <end position="32"/>
    </location>
</feature>
<sequence>MELKSKKYIIGIALCIILAIIGVAQIIFSVIISSDSRISLTQEQTILNNYNTTITNNIKAGKTTDADIDYINSLNAEVAKLYNDNMLTQNVDSKLINDLNELSERLSNYKRLNDIEKESMLNKIFELNKSVKEELNSSGMSLRLGIILISISIIGIVVIIVLASKYGVE</sequence>
<evidence type="ECO:0000256" key="1">
    <source>
        <dbReference type="SAM" id="Phobius"/>
    </source>
</evidence>
<name>A0A8H9UY91_CLOPF</name>
<evidence type="ECO:0000313" key="3">
    <source>
        <dbReference type="Proteomes" id="UP000859547"/>
    </source>
</evidence>
<organism evidence="2 3">
    <name type="scientific">Clostridium perfringens</name>
    <dbReference type="NCBI Taxonomy" id="1502"/>
    <lineage>
        <taxon>Bacteria</taxon>
        <taxon>Bacillati</taxon>
        <taxon>Bacillota</taxon>
        <taxon>Clostridia</taxon>
        <taxon>Eubacteriales</taxon>
        <taxon>Clostridiaceae</taxon>
        <taxon>Clostridium</taxon>
    </lineage>
</organism>
<reference evidence="2" key="2">
    <citation type="submission" date="2020-07" db="EMBL/GenBank/DDBJ databases">
        <authorList>
            <consortium name="NCBI Pathogen Detection Project"/>
        </authorList>
    </citation>
    <scope>NUCLEOTIDE SEQUENCE</scope>
    <source>
        <strain evidence="2">C8</strain>
    </source>
</reference>
<keyword evidence="1" id="KW-0472">Membrane</keyword>
<proteinExistence type="predicted"/>
<keyword evidence="1" id="KW-0812">Transmembrane</keyword>
<evidence type="ECO:0000313" key="2">
    <source>
        <dbReference type="EMBL" id="HAT4309361.1"/>
    </source>
</evidence>